<feature type="transmembrane region" description="Helical" evidence="6">
    <location>
        <begin position="348"/>
        <end position="378"/>
    </location>
</feature>
<evidence type="ECO:0000256" key="6">
    <source>
        <dbReference type="SAM" id="Phobius"/>
    </source>
</evidence>
<dbReference type="EMBL" id="JAGIOO010000001">
    <property type="protein sequence ID" value="MBP2474363.1"/>
    <property type="molecule type" value="Genomic_DNA"/>
</dbReference>
<organism evidence="8 9">
    <name type="scientific">Crossiella equi</name>
    <dbReference type="NCBI Taxonomy" id="130796"/>
    <lineage>
        <taxon>Bacteria</taxon>
        <taxon>Bacillati</taxon>
        <taxon>Actinomycetota</taxon>
        <taxon>Actinomycetes</taxon>
        <taxon>Pseudonocardiales</taxon>
        <taxon>Pseudonocardiaceae</taxon>
        <taxon>Crossiella</taxon>
    </lineage>
</organism>
<comment type="subcellular location">
    <subcellularLocation>
        <location evidence="1">Cell membrane</location>
        <topology evidence="1">Multi-pass membrane protein</topology>
    </subcellularLocation>
</comment>
<proteinExistence type="predicted"/>
<keyword evidence="4 6" id="KW-1133">Transmembrane helix</keyword>
<dbReference type="RefSeq" id="WP_086788079.1">
    <property type="nucleotide sequence ID" value="NZ_JAGIOO010000001.1"/>
</dbReference>
<accession>A0ABS5ACQ2</accession>
<keyword evidence="5 6" id="KW-0472">Membrane</keyword>
<feature type="transmembrane region" description="Helical" evidence="6">
    <location>
        <begin position="677"/>
        <end position="699"/>
    </location>
</feature>
<feature type="transmembrane region" description="Helical" evidence="6">
    <location>
        <begin position="279"/>
        <end position="301"/>
    </location>
</feature>
<evidence type="ECO:0000259" key="7">
    <source>
        <dbReference type="Pfam" id="PF02687"/>
    </source>
</evidence>
<name>A0ABS5ACQ2_9PSEU</name>
<evidence type="ECO:0000256" key="4">
    <source>
        <dbReference type="ARBA" id="ARBA00022989"/>
    </source>
</evidence>
<comment type="caution">
    <text evidence="8">The sequence shown here is derived from an EMBL/GenBank/DDBJ whole genome shotgun (WGS) entry which is preliminary data.</text>
</comment>
<evidence type="ECO:0000256" key="3">
    <source>
        <dbReference type="ARBA" id="ARBA00022692"/>
    </source>
</evidence>
<dbReference type="Proteomes" id="UP001519363">
    <property type="component" value="Unassembled WGS sequence"/>
</dbReference>
<reference evidence="8 9" key="1">
    <citation type="submission" date="2021-03" db="EMBL/GenBank/DDBJ databases">
        <title>Sequencing the genomes of 1000 actinobacteria strains.</title>
        <authorList>
            <person name="Klenk H.-P."/>
        </authorList>
    </citation>
    <scope>NUCLEOTIDE SEQUENCE [LARGE SCALE GENOMIC DNA]</scope>
    <source>
        <strain evidence="8 9">DSM 44580</strain>
    </source>
</reference>
<evidence type="ECO:0000313" key="8">
    <source>
        <dbReference type="EMBL" id="MBP2474363.1"/>
    </source>
</evidence>
<feature type="domain" description="ABC3 transporter permease C-terminal" evidence="7">
    <location>
        <begin position="191"/>
        <end position="308"/>
    </location>
</feature>
<protein>
    <recommendedName>
        <fullName evidence="7">ABC3 transporter permease C-terminal domain-containing protein</fullName>
    </recommendedName>
</protein>
<keyword evidence="9" id="KW-1185">Reference proteome</keyword>
<feature type="transmembrane region" description="Helical" evidence="6">
    <location>
        <begin position="21"/>
        <end position="40"/>
    </location>
</feature>
<feature type="transmembrane region" description="Helical" evidence="6">
    <location>
        <begin position="181"/>
        <end position="209"/>
    </location>
</feature>
<keyword evidence="3 6" id="KW-0812">Transmembrane</keyword>
<feature type="transmembrane region" description="Helical" evidence="6">
    <location>
        <begin position="711"/>
        <end position="735"/>
    </location>
</feature>
<feature type="transmembrane region" description="Helical" evidence="6">
    <location>
        <begin position="399"/>
        <end position="421"/>
    </location>
</feature>
<feature type="transmembrane region" description="Helical" evidence="6">
    <location>
        <begin position="625"/>
        <end position="650"/>
    </location>
</feature>
<sequence>MNSFQLGLRVIRGDRRSVLSAVFVLLGVAIAVTLVSWLAAVPGALDARAQHEAWRTPARVEDPDRAGILLSKGEDRVRDRTITRVDVAALVANPPVAPGLVRVPKEGEVLLSPALAALAKQLPADHLALRFPGTVIGELGDNALVYPDELVAVVGHGQAALAQFGRPAAGLVARADVRPDFLLLLLSQVGLVVLVVPSLVLIASSARLTAARRERRLAALRLAGATPGQVVGVTVVEIALAAVLGTALGLLLGPLARQASSQLPWDGGTWFPADLEPGWALTLGIAVGAPLLVVGAAVFGLRRVLTQPLGAAQQQSTKAPSAWRLLVLVGAALAFVGGLSMATQTGAISVLVGALAAIALASAVVGPWMTAVVGRVFTKVWRRPSTLLAGRRLRDDPKAAYRAASGVVLAVFAGCLALTVLPSLESKVQARTWSPWKEGLLYSTTTAENAAKAAEGLRRELAVRGVNTPVGLSAQGSLIEAGRQERESVLLMTCAEAKDLLWVDLGPCEGKAPGIWVGRDQRQPTGALSLATYGNQDEYTTPLADVPVHRMAGDTAKANGVIIVDPALLPRGAQLGRFTLTAGATPANQELIRTLLIRQTPGGQVLSLDTFQSHDDMQVTDMRRIAVIGLLIAGLLGGISAAITAAGAVVDRRRTLAALIAAGTPVRVLARALRTEAALPSLVATIGAGLAGTLVGASLMPLAGAPLTLNIWLAAPLIVGFGVALLAASACGPLLRRISPQAYADE</sequence>
<dbReference type="PANTHER" id="PTHR30287:SF2">
    <property type="entry name" value="BLL1001 PROTEIN"/>
    <property type="match status" value="1"/>
</dbReference>
<dbReference type="PANTHER" id="PTHR30287">
    <property type="entry name" value="MEMBRANE COMPONENT OF PREDICTED ABC SUPERFAMILY METABOLITE UPTAKE TRANSPORTER"/>
    <property type="match status" value="1"/>
</dbReference>
<feature type="transmembrane region" description="Helical" evidence="6">
    <location>
        <begin position="230"/>
        <end position="256"/>
    </location>
</feature>
<keyword evidence="2" id="KW-1003">Cell membrane</keyword>
<evidence type="ECO:0000256" key="1">
    <source>
        <dbReference type="ARBA" id="ARBA00004651"/>
    </source>
</evidence>
<dbReference type="InterPro" id="IPR003838">
    <property type="entry name" value="ABC3_permease_C"/>
</dbReference>
<dbReference type="InterPro" id="IPR038766">
    <property type="entry name" value="Membrane_comp_ABC_pdt"/>
</dbReference>
<evidence type="ECO:0000313" key="9">
    <source>
        <dbReference type="Proteomes" id="UP001519363"/>
    </source>
</evidence>
<evidence type="ECO:0000256" key="5">
    <source>
        <dbReference type="ARBA" id="ARBA00023136"/>
    </source>
</evidence>
<feature type="transmembrane region" description="Helical" evidence="6">
    <location>
        <begin position="322"/>
        <end position="342"/>
    </location>
</feature>
<dbReference type="Pfam" id="PF02687">
    <property type="entry name" value="FtsX"/>
    <property type="match status" value="1"/>
</dbReference>
<evidence type="ECO:0000256" key="2">
    <source>
        <dbReference type="ARBA" id="ARBA00022475"/>
    </source>
</evidence>
<gene>
    <name evidence="8" type="ORF">JOF53_003235</name>
</gene>